<protein>
    <submittedName>
        <fullName evidence="2">Uncharacterized protein</fullName>
    </submittedName>
</protein>
<evidence type="ECO:0000313" key="3">
    <source>
        <dbReference type="Proteomes" id="UP001066276"/>
    </source>
</evidence>
<evidence type="ECO:0000256" key="1">
    <source>
        <dbReference type="SAM" id="MobiDB-lite"/>
    </source>
</evidence>
<evidence type="ECO:0000313" key="2">
    <source>
        <dbReference type="EMBL" id="KAJ1164488.1"/>
    </source>
</evidence>
<keyword evidence="3" id="KW-1185">Reference proteome</keyword>
<feature type="compositionally biased region" description="Basic and acidic residues" evidence="1">
    <location>
        <begin position="8"/>
        <end position="17"/>
    </location>
</feature>
<organism evidence="2 3">
    <name type="scientific">Pleurodeles waltl</name>
    <name type="common">Iberian ribbed newt</name>
    <dbReference type="NCBI Taxonomy" id="8319"/>
    <lineage>
        <taxon>Eukaryota</taxon>
        <taxon>Metazoa</taxon>
        <taxon>Chordata</taxon>
        <taxon>Craniata</taxon>
        <taxon>Vertebrata</taxon>
        <taxon>Euteleostomi</taxon>
        <taxon>Amphibia</taxon>
        <taxon>Batrachia</taxon>
        <taxon>Caudata</taxon>
        <taxon>Salamandroidea</taxon>
        <taxon>Salamandridae</taxon>
        <taxon>Pleurodelinae</taxon>
        <taxon>Pleurodeles</taxon>
    </lineage>
</organism>
<reference evidence="2" key="1">
    <citation type="journal article" date="2022" name="bioRxiv">
        <title>Sequencing and chromosome-scale assembly of the giantPleurodeles waltlgenome.</title>
        <authorList>
            <person name="Brown T."/>
            <person name="Elewa A."/>
            <person name="Iarovenko S."/>
            <person name="Subramanian E."/>
            <person name="Araus A.J."/>
            <person name="Petzold A."/>
            <person name="Susuki M."/>
            <person name="Suzuki K.-i.T."/>
            <person name="Hayashi T."/>
            <person name="Toyoda A."/>
            <person name="Oliveira C."/>
            <person name="Osipova E."/>
            <person name="Leigh N.D."/>
            <person name="Simon A."/>
            <person name="Yun M.H."/>
        </authorList>
    </citation>
    <scope>NUCLEOTIDE SEQUENCE</scope>
    <source>
        <strain evidence="2">20211129_DDA</strain>
        <tissue evidence="2">Liver</tissue>
    </source>
</reference>
<dbReference type="AlphaFoldDB" id="A0AAV7SK75"/>
<dbReference type="EMBL" id="JANPWB010000008">
    <property type="protein sequence ID" value="KAJ1164488.1"/>
    <property type="molecule type" value="Genomic_DNA"/>
</dbReference>
<dbReference type="Proteomes" id="UP001066276">
    <property type="component" value="Chromosome 4_2"/>
</dbReference>
<feature type="compositionally biased region" description="Basic and acidic residues" evidence="1">
    <location>
        <begin position="75"/>
        <end position="91"/>
    </location>
</feature>
<gene>
    <name evidence="2" type="ORF">NDU88_004925</name>
</gene>
<feature type="region of interest" description="Disordered" evidence="1">
    <location>
        <begin position="1"/>
        <end position="35"/>
    </location>
</feature>
<comment type="caution">
    <text evidence="2">The sequence shown here is derived from an EMBL/GenBank/DDBJ whole genome shotgun (WGS) entry which is preliminary data.</text>
</comment>
<proteinExistence type="predicted"/>
<name>A0AAV7SK75_PLEWA</name>
<feature type="region of interest" description="Disordered" evidence="1">
    <location>
        <begin position="70"/>
        <end position="91"/>
    </location>
</feature>
<sequence>MVTWRFGETCKADESAAKETPVIQDGAHTANSTETLERQRELLENRSGLTAESANVPGAIGRSAEIAQWPAAPKRSVEGVSGDRRQRADIT</sequence>
<accession>A0AAV7SK75</accession>